<comment type="caution">
    <text evidence="4">The sequence shown here is derived from an EMBL/GenBank/DDBJ whole genome shotgun (WGS) entry which is preliminary data.</text>
</comment>
<dbReference type="SUPFAM" id="SSF109854">
    <property type="entry name" value="DinB/YfiT-like putative metalloenzymes"/>
    <property type="match status" value="1"/>
</dbReference>
<evidence type="ECO:0000256" key="2">
    <source>
        <dbReference type="ARBA" id="ARBA00022723"/>
    </source>
</evidence>
<feature type="binding site" evidence="3">
    <location>
        <position position="130"/>
    </location>
    <ligand>
        <name>a divalent metal cation</name>
        <dbReference type="ChEBI" id="CHEBI:60240"/>
    </ligand>
</feature>
<evidence type="ECO:0000256" key="1">
    <source>
        <dbReference type="ARBA" id="ARBA00008635"/>
    </source>
</evidence>
<dbReference type="Proteomes" id="UP000239047">
    <property type="component" value="Unassembled WGS sequence"/>
</dbReference>
<accession>A0A2S5G7H4</accession>
<dbReference type="RefSeq" id="WP_104059500.1">
    <property type="nucleotide sequence ID" value="NZ_PREZ01000008.1"/>
</dbReference>
<feature type="binding site" evidence="3">
    <location>
        <position position="126"/>
    </location>
    <ligand>
        <name>a divalent metal cation</name>
        <dbReference type="ChEBI" id="CHEBI:60240"/>
    </ligand>
</feature>
<organism evidence="4 5">
    <name type="scientific">Jeotgalibacillus proteolyticus</name>
    <dbReference type="NCBI Taxonomy" id="2082395"/>
    <lineage>
        <taxon>Bacteria</taxon>
        <taxon>Bacillati</taxon>
        <taxon>Bacillota</taxon>
        <taxon>Bacilli</taxon>
        <taxon>Bacillales</taxon>
        <taxon>Caryophanaceae</taxon>
        <taxon>Jeotgalibacillus</taxon>
    </lineage>
</organism>
<dbReference type="AlphaFoldDB" id="A0A2S5G7H4"/>
<keyword evidence="5" id="KW-1185">Reference proteome</keyword>
<name>A0A2S5G7H4_9BACL</name>
<dbReference type="GO" id="GO:0046872">
    <property type="term" value="F:metal ion binding"/>
    <property type="evidence" value="ECO:0007669"/>
    <property type="project" value="UniProtKB-KW"/>
</dbReference>
<dbReference type="PANTHER" id="PTHR37302">
    <property type="entry name" value="SLR1116 PROTEIN"/>
    <property type="match status" value="1"/>
</dbReference>
<dbReference type="EMBL" id="PREZ01000008">
    <property type="protein sequence ID" value="PPA68884.1"/>
    <property type="molecule type" value="Genomic_DNA"/>
</dbReference>
<evidence type="ECO:0000313" key="5">
    <source>
        <dbReference type="Proteomes" id="UP000239047"/>
    </source>
</evidence>
<dbReference type="Gene3D" id="1.20.120.450">
    <property type="entry name" value="dinb family like domain"/>
    <property type="match status" value="1"/>
</dbReference>
<evidence type="ECO:0008006" key="6">
    <source>
        <dbReference type="Google" id="ProtNLM"/>
    </source>
</evidence>
<keyword evidence="2 3" id="KW-0479">Metal-binding</keyword>
<dbReference type="InterPro" id="IPR034660">
    <property type="entry name" value="DinB/YfiT-like"/>
</dbReference>
<dbReference type="PANTHER" id="PTHR37302:SF1">
    <property type="entry name" value="PROTEIN DINB"/>
    <property type="match status" value="1"/>
</dbReference>
<feature type="binding site" evidence="3">
    <location>
        <position position="46"/>
    </location>
    <ligand>
        <name>a divalent metal cation</name>
        <dbReference type="ChEBI" id="CHEBI:60240"/>
    </ligand>
</feature>
<reference evidence="4 5" key="1">
    <citation type="submission" date="2018-02" db="EMBL/GenBank/DDBJ databases">
        <title>Jeotgalibacillus proteolyticum sp. nov. a protease producing bacterium isolated from ocean sediments of Laizhou Bay.</title>
        <authorList>
            <person name="Li Y."/>
        </authorList>
    </citation>
    <scope>NUCLEOTIDE SEQUENCE [LARGE SCALE GENOMIC DNA]</scope>
    <source>
        <strain evidence="4 5">22-7</strain>
    </source>
</reference>
<evidence type="ECO:0000256" key="3">
    <source>
        <dbReference type="PIRSR" id="PIRSR607837-1"/>
    </source>
</evidence>
<sequence>MISLQDWFSYHIWGTARQLNHLAELPDIYEKEIESVFPTIRAVFEHVWVVDALWLERMKGLEKPVIEGKKLPGIQEAKLEFAKLHQDMMEFITSTKDPTAVHKFRTMKDIPMENSIEEMVYTVVNHGSYHRGNVTAMHRQLGYEGTPYDYIYFLNELKNKE</sequence>
<dbReference type="OrthoDB" id="9811413at2"/>
<dbReference type="Pfam" id="PF05163">
    <property type="entry name" value="DinB"/>
    <property type="match status" value="1"/>
</dbReference>
<protein>
    <recommendedName>
        <fullName evidence="6">Damage-inducible protein DinB</fullName>
    </recommendedName>
</protein>
<evidence type="ECO:0000313" key="4">
    <source>
        <dbReference type="EMBL" id="PPA68884.1"/>
    </source>
</evidence>
<gene>
    <name evidence="4" type="ORF">C4B60_18380</name>
</gene>
<proteinExistence type="inferred from homology"/>
<comment type="similarity">
    <text evidence="1">Belongs to the DinB family.</text>
</comment>
<dbReference type="InterPro" id="IPR007837">
    <property type="entry name" value="DinB"/>
</dbReference>